<dbReference type="GO" id="GO:0003700">
    <property type="term" value="F:DNA-binding transcription factor activity"/>
    <property type="evidence" value="ECO:0007669"/>
    <property type="project" value="TreeGrafter"/>
</dbReference>
<dbReference type="GO" id="GO:0005829">
    <property type="term" value="C:cytosol"/>
    <property type="evidence" value="ECO:0007669"/>
    <property type="project" value="TreeGrafter"/>
</dbReference>
<dbReference type="RefSeq" id="WP_087004141.1">
    <property type="nucleotide sequence ID" value="NZ_FWFF01000001.1"/>
</dbReference>
<accession>A0A1X6WZK1</accession>
<dbReference type="SMART" id="SM00530">
    <property type="entry name" value="HTH_XRE"/>
    <property type="match status" value="1"/>
</dbReference>
<dbReference type="GO" id="GO:0003677">
    <property type="term" value="F:DNA binding"/>
    <property type="evidence" value="ECO:0007669"/>
    <property type="project" value="UniProtKB-KW"/>
</dbReference>
<evidence type="ECO:0000256" key="2">
    <source>
        <dbReference type="SAM" id="MobiDB-lite"/>
    </source>
</evidence>
<organism evidence="4 5">
    <name type="scientific">Brevibacterium yomogidense</name>
    <dbReference type="NCBI Taxonomy" id="946573"/>
    <lineage>
        <taxon>Bacteria</taxon>
        <taxon>Bacillati</taxon>
        <taxon>Actinomycetota</taxon>
        <taxon>Actinomycetes</taxon>
        <taxon>Micrococcales</taxon>
        <taxon>Brevibacteriaceae</taxon>
        <taxon>Brevibacterium</taxon>
    </lineage>
</organism>
<dbReference type="PROSITE" id="PS50943">
    <property type="entry name" value="HTH_CROC1"/>
    <property type="match status" value="1"/>
</dbReference>
<dbReference type="InterPro" id="IPR050807">
    <property type="entry name" value="TransReg_Diox_bact_type"/>
</dbReference>
<dbReference type="Gene3D" id="1.10.260.40">
    <property type="entry name" value="lambda repressor-like DNA-binding domains"/>
    <property type="match status" value="1"/>
</dbReference>
<evidence type="ECO:0000256" key="1">
    <source>
        <dbReference type="ARBA" id="ARBA00023125"/>
    </source>
</evidence>
<dbReference type="InterPro" id="IPR014710">
    <property type="entry name" value="RmlC-like_jellyroll"/>
</dbReference>
<dbReference type="CDD" id="cd02209">
    <property type="entry name" value="cupin_XRE_C"/>
    <property type="match status" value="1"/>
</dbReference>
<dbReference type="Proteomes" id="UP000196581">
    <property type="component" value="Unassembled WGS sequence"/>
</dbReference>
<dbReference type="SUPFAM" id="SSF47413">
    <property type="entry name" value="lambda repressor-like DNA-binding domains"/>
    <property type="match status" value="1"/>
</dbReference>
<dbReference type="Gene3D" id="2.60.120.10">
    <property type="entry name" value="Jelly Rolls"/>
    <property type="match status" value="1"/>
</dbReference>
<proteinExistence type="predicted"/>
<evidence type="ECO:0000313" key="4">
    <source>
        <dbReference type="EMBL" id="SLM91359.1"/>
    </source>
</evidence>
<evidence type="ECO:0000313" key="5">
    <source>
        <dbReference type="Proteomes" id="UP000196581"/>
    </source>
</evidence>
<dbReference type="EMBL" id="FWFF01000001">
    <property type="protein sequence ID" value="SLM91359.1"/>
    <property type="molecule type" value="Genomic_DNA"/>
</dbReference>
<evidence type="ECO:0000259" key="3">
    <source>
        <dbReference type="PROSITE" id="PS50943"/>
    </source>
</evidence>
<keyword evidence="5" id="KW-1185">Reference proteome</keyword>
<dbReference type="CDD" id="cd00093">
    <property type="entry name" value="HTH_XRE"/>
    <property type="match status" value="1"/>
</dbReference>
<feature type="domain" description="HTH cro/C1-type" evidence="3">
    <location>
        <begin position="42"/>
        <end position="96"/>
    </location>
</feature>
<reference evidence="5" key="1">
    <citation type="submission" date="2017-02" db="EMBL/GenBank/DDBJ databases">
        <authorList>
            <person name="Dridi B."/>
        </authorList>
    </citation>
    <scope>NUCLEOTIDE SEQUENCE [LARGE SCALE GENOMIC DNA]</scope>
    <source>
        <strain evidence="5">B Co 03.10</strain>
    </source>
</reference>
<dbReference type="SUPFAM" id="SSF51182">
    <property type="entry name" value="RmlC-like cupins"/>
    <property type="match status" value="1"/>
</dbReference>
<dbReference type="InterPro" id="IPR013096">
    <property type="entry name" value="Cupin_2"/>
</dbReference>
<gene>
    <name evidence="4" type="ORF">FM105_02620</name>
</gene>
<dbReference type="PANTHER" id="PTHR46797">
    <property type="entry name" value="HTH-TYPE TRANSCRIPTIONAL REGULATOR"/>
    <property type="match status" value="1"/>
</dbReference>
<dbReference type="InterPro" id="IPR010982">
    <property type="entry name" value="Lambda_DNA-bd_dom_sf"/>
</dbReference>
<dbReference type="Pfam" id="PF01381">
    <property type="entry name" value="HTH_3"/>
    <property type="match status" value="1"/>
</dbReference>
<dbReference type="PANTHER" id="PTHR46797:SF1">
    <property type="entry name" value="METHYLPHOSPHONATE SYNTHASE"/>
    <property type="match status" value="1"/>
</dbReference>
<dbReference type="InterPro" id="IPR001387">
    <property type="entry name" value="Cro/C1-type_HTH"/>
</dbReference>
<dbReference type="Pfam" id="PF07883">
    <property type="entry name" value="Cupin_2"/>
    <property type="match status" value="1"/>
</dbReference>
<feature type="region of interest" description="Disordered" evidence="2">
    <location>
        <begin position="1"/>
        <end position="32"/>
    </location>
</feature>
<sequence>MDAVDRESEIATGRGAVRGPGTVREPAQSEVGEVVESVGPRLRERRTARGLSLTALSERTGISVSTLSRLETGARIPGLEHLVALARAHHVSLDALVGTRFSWDPRLRYDTYEDSGRTVMPIAPAAGGLWVEHAIIRPPASGIAEPAVHVHGHEGEVGGHGAHGGGRGGGRGRAHVFEPEALQTHRGYVWLLVLAGSLRLLVGAHDLVLDPGEAAEFDTRVPHWLGPAVDQPAEVLNVHGPEGQRIRVRARPKQ</sequence>
<name>A0A1X6WZK1_9MICO</name>
<dbReference type="AlphaFoldDB" id="A0A1X6WZK1"/>
<protein>
    <submittedName>
        <fullName evidence="4">Putative regulatory protein</fullName>
    </submittedName>
</protein>
<keyword evidence="1" id="KW-0238">DNA-binding</keyword>
<dbReference type="InterPro" id="IPR011051">
    <property type="entry name" value="RmlC_Cupin_sf"/>
</dbReference>